<dbReference type="Gene3D" id="1.10.472.170">
    <property type="match status" value="1"/>
</dbReference>
<evidence type="ECO:0008006" key="2">
    <source>
        <dbReference type="Google" id="ProtNLM"/>
    </source>
</evidence>
<accession>A0A0F9RP69</accession>
<gene>
    <name evidence="1" type="ORF">LCGC14_0871380</name>
</gene>
<protein>
    <recommendedName>
        <fullName evidence="2">TFIIB-type domain-containing protein</fullName>
    </recommendedName>
</protein>
<dbReference type="InterPro" id="IPR036915">
    <property type="entry name" value="Cyclin-like_sf"/>
</dbReference>
<reference evidence="1" key="1">
    <citation type="journal article" date="2015" name="Nature">
        <title>Complex archaea that bridge the gap between prokaryotes and eukaryotes.</title>
        <authorList>
            <person name="Spang A."/>
            <person name="Saw J.H."/>
            <person name="Jorgensen S.L."/>
            <person name="Zaremba-Niedzwiedzka K."/>
            <person name="Martijn J."/>
            <person name="Lind A.E."/>
            <person name="van Eijk R."/>
            <person name="Schleper C."/>
            <person name="Guy L."/>
            <person name="Ettema T.J."/>
        </authorList>
    </citation>
    <scope>NUCLEOTIDE SEQUENCE</scope>
</reference>
<organism evidence="1">
    <name type="scientific">marine sediment metagenome</name>
    <dbReference type="NCBI Taxonomy" id="412755"/>
    <lineage>
        <taxon>unclassified sequences</taxon>
        <taxon>metagenomes</taxon>
        <taxon>ecological metagenomes</taxon>
    </lineage>
</organism>
<sequence>MAVGKETIGVNYLNLTCDLCNSSDVVETIQGYVCRACGVELAIQKLQYDRPYTEDVVQYAMGLGKTQIGNKRERLASPLSRSLKRLNQHNSRMENEELVKFRAQREISRIFEVLDLPRTAKKRIIDRFSKVRAHLKPRSRLRNPEKLSAILVYMVLKLENIAVLKDEVVNNSDLTSEEFNRFFIQIRHYLPEYSGRDRATSVSQKLLEITEYFGLGMPFYFLAKKVMHRLWDVVKNTTDNVIAGLCASITTLCSYKGVINVSSICELLSIKMSTIQF</sequence>
<name>A0A0F9RP69_9ZZZZ</name>
<dbReference type="AlphaFoldDB" id="A0A0F9RP69"/>
<proteinExistence type="predicted"/>
<dbReference type="EMBL" id="LAZR01002696">
    <property type="protein sequence ID" value="KKN26756.1"/>
    <property type="molecule type" value="Genomic_DNA"/>
</dbReference>
<dbReference type="SUPFAM" id="SSF47954">
    <property type="entry name" value="Cyclin-like"/>
    <property type="match status" value="1"/>
</dbReference>
<evidence type="ECO:0000313" key="1">
    <source>
        <dbReference type="EMBL" id="KKN26756.1"/>
    </source>
</evidence>
<feature type="non-terminal residue" evidence="1">
    <location>
        <position position="277"/>
    </location>
</feature>
<comment type="caution">
    <text evidence="1">The sequence shown here is derived from an EMBL/GenBank/DDBJ whole genome shotgun (WGS) entry which is preliminary data.</text>
</comment>